<dbReference type="AlphaFoldDB" id="A0A239KQW4"/>
<dbReference type="Proteomes" id="UP000198407">
    <property type="component" value="Unassembled WGS sequence"/>
</dbReference>
<dbReference type="EMBL" id="FZOL01000028">
    <property type="protein sequence ID" value="SNT20445.1"/>
    <property type="molecule type" value="Genomic_DNA"/>
</dbReference>
<gene>
    <name evidence="1" type="ORF">SAMN05444352_12870</name>
</gene>
<evidence type="ECO:0000313" key="2">
    <source>
        <dbReference type="Proteomes" id="UP000198407"/>
    </source>
</evidence>
<accession>A0A239KQW4</accession>
<keyword evidence="2" id="KW-1185">Reference proteome</keyword>
<organism evidence="1 2">
    <name type="scientific">Pseudomonas japonica</name>
    <dbReference type="NCBI Taxonomy" id="256466"/>
    <lineage>
        <taxon>Bacteria</taxon>
        <taxon>Pseudomonadati</taxon>
        <taxon>Pseudomonadota</taxon>
        <taxon>Gammaproteobacteria</taxon>
        <taxon>Pseudomonadales</taxon>
        <taxon>Pseudomonadaceae</taxon>
        <taxon>Pseudomonas</taxon>
    </lineage>
</organism>
<protein>
    <submittedName>
        <fullName evidence="1">Uncharacterized protein</fullName>
    </submittedName>
</protein>
<sequence>MSFAANLANRMGVGQVPDVYVIGRCPDAVRSHN</sequence>
<name>A0A239KQW4_9PSED</name>
<proteinExistence type="predicted"/>
<reference evidence="2" key="1">
    <citation type="submission" date="2017-06" db="EMBL/GenBank/DDBJ databases">
        <authorList>
            <person name="Varghese N."/>
            <person name="Submissions S."/>
        </authorList>
    </citation>
    <scope>NUCLEOTIDE SEQUENCE [LARGE SCALE GENOMIC DNA]</scope>
    <source>
        <strain evidence="2">DSM 22348</strain>
    </source>
</reference>
<evidence type="ECO:0000313" key="1">
    <source>
        <dbReference type="EMBL" id="SNT20445.1"/>
    </source>
</evidence>